<dbReference type="PRINTS" id="PR00463">
    <property type="entry name" value="EP450I"/>
</dbReference>
<dbReference type="GO" id="GO:0004497">
    <property type="term" value="F:monooxygenase activity"/>
    <property type="evidence" value="ECO:0007669"/>
    <property type="project" value="UniProtKB-KW"/>
</dbReference>
<dbReference type="InterPro" id="IPR036396">
    <property type="entry name" value="Cyt_P450_sf"/>
</dbReference>
<feature type="binding site" description="axial binding residue" evidence="5">
    <location>
        <position position="472"/>
    </location>
    <ligand>
        <name>heme</name>
        <dbReference type="ChEBI" id="CHEBI:30413"/>
    </ligand>
    <ligandPart>
        <name>Fe</name>
        <dbReference type="ChEBI" id="CHEBI:18248"/>
    </ligandPart>
</feature>
<dbReference type="InterPro" id="IPR002401">
    <property type="entry name" value="Cyt_P450_E_grp-I"/>
</dbReference>
<evidence type="ECO:0000256" key="3">
    <source>
        <dbReference type="ARBA" id="ARBA00022723"/>
    </source>
</evidence>
<dbReference type="GO" id="GO:0016705">
    <property type="term" value="F:oxidoreductase activity, acting on paired donors, with incorporation or reduction of molecular oxygen"/>
    <property type="evidence" value="ECO:0007669"/>
    <property type="project" value="InterPro"/>
</dbReference>
<keyword evidence="4 5" id="KW-0408">Iron</keyword>
<dbReference type="PANTHER" id="PTHR24305">
    <property type="entry name" value="CYTOCHROME P450"/>
    <property type="match status" value="1"/>
</dbReference>
<keyword evidence="2 5" id="KW-0349">Heme</keyword>
<protein>
    <submittedName>
        <fullName evidence="6">Cytochrome p450 monooxygenase</fullName>
    </submittedName>
</protein>
<name>A0AA39YAW7_9PEZI</name>
<dbReference type="PRINTS" id="PR00385">
    <property type="entry name" value="P450"/>
</dbReference>
<sequence length="527" mass="59671">MRNQLHLAVSALGALSLAFTGENPSVGILQAFLVIFLAIFAARATYRLWIYPNFVSPLRHLPGPKNHHFLLGHMISQFFSGNPNEPYLSWVRQWPDAEMIRYFTFGNAEAILVTGLDAFRDVLSVKPYSFVKPELYKRFLGPVVGKGLVFAEGEEHKAHRKLMAGPFALNKLKQLIPVFKEKAEHLSGYFDRAIEVDGGTVELVKTYTSITLDIIGVAALGVDLRNLDAPTPFHVCYSRTFDPPIFGQALMAIDIFVPIRWIPLEENRKYLSYSAEVHRMTLEIVRDRIRELTDENGKLVATERKDLLTFLIQETYEAENPWTEQEYLGHMLNMLAAGHETTASALQWATHALAKHPEVQTRLRSEILAMLKKTPNPGYTELENLRYLNNFSREVLRVWCPAIESPRKAAEDVLVNGVLIPKGTYILLMPSAIQLNPRIWGDDADQFRPDRWDGKIADAHAFAAFFQGPRQCIGRVFSMMEFKIILVEILSKFQFDAVETEEIVLVNPSPLLRPSGGLRAKVSRLPS</sequence>
<dbReference type="EMBL" id="JAULSV010000003">
    <property type="protein sequence ID" value="KAK0649244.1"/>
    <property type="molecule type" value="Genomic_DNA"/>
</dbReference>
<dbReference type="Gene3D" id="1.10.630.10">
    <property type="entry name" value="Cytochrome P450"/>
    <property type="match status" value="1"/>
</dbReference>
<keyword evidence="3 5" id="KW-0479">Metal-binding</keyword>
<dbReference type="Proteomes" id="UP001174936">
    <property type="component" value="Unassembled WGS sequence"/>
</dbReference>
<dbReference type="InterPro" id="IPR050121">
    <property type="entry name" value="Cytochrome_P450_monoxygenase"/>
</dbReference>
<dbReference type="GO" id="GO:0020037">
    <property type="term" value="F:heme binding"/>
    <property type="evidence" value="ECO:0007669"/>
    <property type="project" value="InterPro"/>
</dbReference>
<evidence type="ECO:0000313" key="7">
    <source>
        <dbReference type="Proteomes" id="UP001174936"/>
    </source>
</evidence>
<keyword evidence="6" id="KW-0560">Oxidoreductase</keyword>
<evidence type="ECO:0000313" key="6">
    <source>
        <dbReference type="EMBL" id="KAK0649244.1"/>
    </source>
</evidence>
<dbReference type="SUPFAM" id="SSF48264">
    <property type="entry name" value="Cytochrome P450"/>
    <property type="match status" value="1"/>
</dbReference>
<dbReference type="GO" id="GO:0005506">
    <property type="term" value="F:iron ion binding"/>
    <property type="evidence" value="ECO:0007669"/>
    <property type="project" value="InterPro"/>
</dbReference>
<comment type="cofactor">
    <cofactor evidence="5">
        <name>heme</name>
        <dbReference type="ChEBI" id="CHEBI:30413"/>
    </cofactor>
</comment>
<comment type="similarity">
    <text evidence="1">Belongs to the cytochrome P450 family.</text>
</comment>
<evidence type="ECO:0000256" key="2">
    <source>
        <dbReference type="ARBA" id="ARBA00022617"/>
    </source>
</evidence>
<dbReference type="InterPro" id="IPR001128">
    <property type="entry name" value="Cyt_P450"/>
</dbReference>
<dbReference type="AlphaFoldDB" id="A0AA39YAW7"/>
<evidence type="ECO:0000256" key="4">
    <source>
        <dbReference type="ARBA" id="ARBA00023004"/>
    </source>
</evidence>
<gene>
    <name evidence="6" type="ORF">B0T16DRAFT_456671</name>
</gene>
<reference evidence="6" key="1">
    <citation type="submission" date="2023-06" db="EMBL/GenBank/DDBJ databases">
        <title>Genome-scale phylogeny and comparative genomics of the fungal order Sordariales.</title>
        <authorList>
            <consortium name="Lawrence Berkeley National Laboratory"/>
            <person name="Hensen N."/>
            <person name="Bonometti L."/>
            <person name="Westerberg I."/>
            <person name="Brannstrom I.O."/>
            <person name="Guillou S."/>
            <person name="Cros-Aarteil S."/>
            <person name="Calhoun S."/>
            <person name="Haridas S."/>
            <person name="Kuo A."/>
            <person name="Mondo S."/>
            <person name="Pangilinan J."/>
            <person name="Riley R."/>
            <person name="Labutti K."/>
            <person name="Andreopoulos B."/>
            <person name="Lipzen A."/>
            <person name="Chen C."/>
            <person name="Yanf M."/>
            <person name="Daum C."/>
            <person name="Ng V."/>
            <person name="Clum A."/>
            <person name="Steindorff A."/>
            <person name="Ohm R."/>
            <person name="Martin F."/>
            <person name="Silar P."/>
            <person name="Natvig D."/>
            <person name="Lalanne C."/>
            <person name="Gautier V."/>
            <person name="Ament-Velasquez S.L."/>
            <person name="Kruys A."/>
            <person name="Hutchinson M.I."/>
            <person name="Powell A.J."/>
            <person name="Barry K."/>
            <person name="Miller A.N."/>
            <person name="Grigoriev I.V."/>
            <person name="Debuchy R."/>
            <person name="Gladieux P."/>
            <person name="Thoren M.H."/>
            <person name="Johannesson H."/>
        </authorList>
    </citation>
    <scope>NUCLEOTIDE SEQUENCE</scope>
    <source>
        <strain evidence="6">SMH2532-1</strain>
    </source>
</reference>
<dbReference type="Pfam" id="PF00067">
    <property type="entry name" value="p450"/>
    <property type="match status" value="1"/>
</dbReference>
<keyword evidence="6" id="KW-0503">Monooxygenase</keyword>
<proteinExistence type="inferred from homology"/>
<dbReference type="PANTHER" id="PTHR24305:SF166">
    <property type="entry name" value="CYTOCHROME P450 12A4, MITOCHONDRIAL-RELATED"/>
    <property type="match status" value="1"/>
</dbReference>
<evidence type="ECO:0000256" key="5">
    <source>
        <dbReference type="PIRSR" id="PIRSR602401-1"/>
    </source>
</evidence>
<organism evidence="6 7">
    <name type="scientific">Cercophora newfieldiana</name>
    <dbReference type="NCBI Taxonomy" id="92897"/>
    <lineage>
        <taxon>Eukaryota</taxon>
        <taxon>Fungi</taxon>
        <taxon>Dikarya</taxon>
        <taxon>Ascomycota</taxon>
        <taxon>Pezizomycotina</taxon>
        <taxon>Sordariomycetes</taxon>
        <taxon>Sordariomycetidae</taxon>
        <taxon>Sordariales</taxon>
        <taxon>Lasiosphaeriaceae</taxon>
        <taxon>Cercophora</taxon>
    </lineage>
</organism>
<evidence type="ECO:0000256" key="1">
    <source>
        <dbReference type="ARBA" id="ARBA00010617"/>
    </source>
</evidence>
<comment type="caution">
    <text evidence="6">The sequence shown here is derived from an EMBL/GenBank/DDBJ whole genome shotgun (WGS) entry which is preliminary data.</text>
</comment>
<accession>A0AA39YAW7</accession>
<keyword evidence="7" id="KW-1185">Reference proteome</keyword>